<feature type="region of interest" description="Disordered" evidence="1">
    <location>
        <begin position="105"/>
        <end position="133"/>
    </location>
</feature>
<name>A0A9P7Z149_9HELO</name>
<accession>A0A9P7Z149</accession>
<dbReference type="AlphaFoldDB" id="A0A9P7Z149"/>
<dbReference type="PANTHER" id="PTHR28065:SF1">
    <property type="entry name" value="DUF4050 DOMAIN-CONTAINING PROTEIN"/>
    <property type="match status" value="1"/>
</dbReference>
<feature type="compositionally biased region" description="Basic residues" evidence="1">
    <location>
        <begin position="245"/>
        <end position="254"/>
    </location>
</feature>
<dbReference type="InterPro" id="IPR053274">
    <property type="entry name" value="Fluconazole_resistance"/>
</dbReference>
<sequence length="254" mass="28725">MNMLTCLCSAQRWQERDDWSYSDDMDSTPTPTARQIDYADEKTPDSIDSIRLEITVKRDRWRQRQARMQATKTEMEWNDGLLCWTERRDAWTGARPIKHSLHANGLVSAGTRPSSSSKDGGSSTLNEDSEWEDTEIPIVDPILPAENPIRSQISHAAYNTIYDKVVNQGLTPSVPINLKDVVGSCVQGWKRDGSWENKQPSSPGSIRRRTGTFSSILGFKTDIPPSHAPVTQRDEGSQTGSLRRGYQKLFKRNR</sequence>
<evidence type="ECO:0000313" key="4">
    <source>
        <dbReference type="Proteomes" id="UP000887226"/>
    </source>
</evidence>
<reference evidence="3" key="1">
    <citation type="journal article" date="2021" name="IMA Fungus">
        <title>Genomic characterization of three marine fungi, including Emericellopsis atlantica sp. nov. with signatures of a generalist lifestyle and marine biomass degradation.</title>
        <authorList>
            <person name="Hagestad O.C."/>
            <person name="Hou L."/>
            <person name="Andersen J.H."/>
            <person name="Hansen E.H."/>
            <person name="Altermark B."/>
            <person name="Li C."/>
            <person name="Kuhnert E."/>
            <person name="Cox R.J."/>
            <person name="Crous P.W."/>
            <person name="Spatafora J.W."/>
            <person name="Lail K."/>
            <person name="Amirebrahimi M."/>
            <person name="Lipzen A."/>
            <person name="Pangilinan J."/>
            <person name="Andreopoulos W."/>
            <person name="Hayes R.D."/>
            <person name="Ng V."/>
            <person name="Grigoriev I.V."/>
            <person name="Jackson S.A."/>
            <person name="Sutton T.D.S."/>
            <person name="Dobson A.D.W."/>
            <person name="Rama T."/>
        </authorList>
    </citation>
    <scope>NUCLEOTIDE SEQUENCE</scope>
    <source>
        <strain evidence="3">TRa3180A</strain>
    </source>
</reference>
<evidence type="ECO:0000256" key="1">
    <source>
        <dbReference type="SAM" id="MobiDB-lite"/>
    </source>
</evidence>
<keyword evidence="4" id="KW-1185">Reference proteome</keyword>
<gene>
    <name evidence="3" type="ORF">BJ878DRAFT_512089</name>
</gene>
<evidence type="ECO:0000313" key="3">
    <source>
        <dbReference type="EMBL" id="KAG9243167.1"/>
    </source>
</evidence>
<dbReference type="Proteomes" id="UP000887226">
    <property type="component" value="Unassembled WGS sequence"/>
</dbReference>
<dbReference type="OrthoDB" id="5422958at2759"/>
<dbReference type="Pfam" id="PF13259">
    <property type="entry name" value="clamp_Gag1-like"/>
    <property type="match status" value="1"/>
</dbReference>
<proteinExistence type="predicted"/>
<feature type="region of interest" description="Disordered" evidence="1">
    <location>
        <begin position="220"/>
        <end position="254"/>
    </location>
</feature>
<protein>
    <recommendedName>
        <fullName evidence="2">Gag1-like clamp domain-containing protein</fullName>
    </recommendedName>
</protein>
<organism evidence="3 4">
    <name type="scientific">Calycina marina</name>
    <dbReference type="NCBI Taxonomy" id="1763456"/>
    <lineage>
        <taxon>Eukaryota</taxon>
        <taxon>Fungi</taxon>
        <taxon>Dikarya</taxon>
        <taxon>Ascomycota</taxon>
        <taxon>Pezizomycotina</taxon>
        <taxon>Leotiomycetes</taxon>
        <taxon>Helotiales</taxon>
        <taxon>Pezizellaceae</taxon>
        <taxon>Calycina</taxon>
    </lineage>
</organism>
<dbReference type="PANTHER" id="PTHR28065">
    <property type="entry name" value="FREQUENIN"/>
    <property type="match status" value="1"/>
</dbReference>
<comment type="caution">
    <text evidence="3">The sequence shown here is derived from an EMBL/GenBank/DDBJ whole genome shotgun (WGS) entry which is preliminary data.</text>
</comment>
<feature type="compositionally biased region" description="Low complexity" evidence="1">
    <location>
        <begin position="114"/>
        <end position="123"/>
    </location>
</feature>
<dbReference type="EMBL" id="MU254000">
    <property type="protein sequence ID" value="KAG9243167.1"/>
    <property type="molecule type" value="Genomic_DNA"/>
</dbReference>
<dbReference type="InterPro" id="IPR025124">
    <property type="entry name" value="Gag1-like_clamp"/>
</dbReference>
<evidence type="ECO:0000259" key="2">
    <source>
        <dbReference type="Pfam" id="PF13259"/>
    </source>
</evidence>
<feature type="domain" description="Gag1-like clamp" evidence="2">
    <location>
        <begin position="45"/>
        <end position="196"/>
    </location>
</feature>